<reference evidence="7 8" key="1">
    <citation type="journal article" date="2017" name="Eur. J. Clin. Microbiol. Infect. Dis.">
        <title>Uncommonly isolated clinical Pseudomonas: identification and phylogenetic assignation.</title>
        <authorList>
            <person name="Mulet M."/>
            <person name="Gomila M."/>
            <person name="Ramirez A."/>
            <person name="Cardew S."/>
            <person name="Moore E.R."/>
            <person name="Lalucat J."/>
            <person name="Garcia-Valdes E."/>
        </authorList>
    </citation>
    <scope>NUCLEOTIDE SEQUENCE [LARGE SCALE GENOMIC DNA]</scope>
    <source>
        <strain evidence="7 8">SD129</strain>
    </source>
</reference>
<dbReference type="PANTHER" id="PTHR43060:SF15">
    <property type="entry name" value="3-HYDROXYISOBUTYRATE DEHYDROGENASE-LIKE 1, MITOCHONDRIAL-RELATED"/>
    <property type="match status" value="1"/>
</dbReference>
<accession>A0A5R9QF36</accession>
<dbReference type="InterPro" id="IPR036291">
    <property type="entry name" value="NAD(P)-bd_dom_sf"/>
</dbReference>
<dbReference type="AlphaFoldDB" id="A0A5R9QF36"/>
<dbReference type="SUPFAM" id="SSF48179">
    <property type="entry name" value="6-phosphogluconate dehydrogenase C-terminal domain-like"/>
    <property type="match status" value="1"/>
</dbReference>
<dbReference type="Pfam" id="PF14833">
    <property type="entry name" value="NAD_binding_11"/>
    <property type="match status" value="1"/>
</dbReference>
<dbReference type="GO" id="GO:0051287">
    <property type="term" value="F:NAD binding"/>
    <property type="evidence" value="ECO:0007669"/>
    <property type="project" value="InterPro"/>
</dbReference>
<keyword evidence="8" id="KW-1185">Reference proteome</keyword>
<dbReference type="Proteomes" id="UP000306753">
    <property type="component" value="Unassembled WGS sequence"/>
</dbReference>
<feature type="active site" evidence="4">
    <location>
        <position position="169"/>
    </location>
</feature>
<comment type="similarity">
    <text evidence="1">Belongs to the HIBADH-related family.</text>
</comment>
<keyword evidence="2" id="KW-0560">Oxidoreductase</keyword>
<feature type="domain" description="3-hydroxyisobutyrate dehydrogenase-like NAD-binding" evidence="6">
    <location>
        <begin position="163"/>
        <end position="283"/>
    </location>
</feature>
<dbReference type="GO" id="GO:0050661">
    <property type="term" value="F:NADP binding"/>
    <property type="evidence" value="ECO:0007669"/>
    <property type="project" value="InterPro"/>
</dbReference>
<dbReference type="RefSeq" id="WP_138411634.1">
    <property type="nucleotide sequence ID" value="NZ_QLAG01000010.1"/>
</dbReference>
<evidence type="ECO:0000313" key="7">
    <source>
        <dbReference type="EMBL" id="TLX63744.1"/>
    </source>
</evidence>
<dbReference type="EMBL" id="QLAG01000010">
    <property type="protein sequence ID" value="TLX63744.1"/>
    <property type="molecule type" value="Genomic_DNA"/>
</dbReference>
<dbReference type="SUPFAM" id="SSF51735">
    <property type="entry name" value="NAD(P)-binding Rossmann-fold domains"/>
    <property type="match status" value="1"/>
</dbReference>
<evidence type="ECO:0000256" key="1">
    <source>
        <dbReference type="ARBA" id="ARBA00009080"/>
    </source>
</evidence>
<name>A0A5R9QF36_9GAMM</name>
<evidence type="ECO:0000259" key="6">
    <source>
        <dbReference type="Pfam" id="PF14833"/>
    </source>
</evidence>
<dbReference type="InterPro" id="IPR002204">
    <property type="entry name" value="3-OH-isobutyrate_DH-rel_CS"/>
</dbReference>
<evidence type="ECO:0000256" key="3">
    <source>
        <dbReference type="ARBA" id="ARBA00023027"/>
    </source>
</evidence>
<evidence type="ECO:0000313" key="8">
    <source>
        <dbReference type="Proteomes" id="UP000306753"/>
    </source>
</evidence>
<feature type="domain" description="6-phosphogluconate dehydrogenase NADP-binding" evidence="5">
    <location>
        <begin position="2"/>
        <end position="160"/>
    </location>
</feature>
<keyword evidence="3" id="KW-0520">NAD</keyword>
<dbReference type="InterPro" id="IPR006115">
    <property type="entry name" value="6PGDH_NADP-bd"/>
</dbReference>
<evidence type="ECO:0000259" key="5">
    <source>
        <dbReference type="Pfam" id="PF03446"/>
    </source>
</evidence>
<dbReference type="GO" id="GO:0016054">
    <property type="term" value="P:organic acid catabolic process"/>
    <property type="evidence" value="ECO:0007669"/>
    <property type="project" value="UniProtKB-ARBA"/>
</dbReference>
<dbReference type="InterPro" id="IPR008927">
    <property type="entry name" value="6-PGluconate_DH-like_C_sf"/>
</dbReference>
<dbReference type="InterPro" id="IPR015815">
    <property type="entry name" value="HIBADH-related"/>
</dbReference>
<organism evidence="7 8">
    <name type="scientific">Stutzerimonas nosocomialis</name>
    <dbReference type="NCBI Taxonomy" id="1056496"/>
    <lineage>
        <taxon>Bacteria</taxon>
        <taxon>Pseudomonadati</taxon>
        <taxon>Pseudomonadota</taxon>
        <taxon>Gammaproteobacteria</taxon>
        <taxon>Pseudomonadales</taxon>
        <taxon>Pseudomonadaceae</taxon>
        <taxon>Stutzerimonas</taxon>
    </lineage>
</organism>
<gene>
    <name evidence="7" type="ORF">DN820_10080</name>
</gene>
<dbReference type="Gene3D" id="3.40.50.720">
    <property type="entry name" value="NAD(P)-binding Rossmann-like Domain"/>
    <property type="match status" value="1"/>
</dbReference>
<proteinExistence type="inferred from homology"/>
<protein>
    <submittedName>
        <fullName evidence="7">NAD(P)-dependent oxidoreductase</fullName>
    </submittedName>
</protein>
<evidence type="ECO:0000256" key="4">
    <source>
        <dbReference type="PIRSR" id="PIRSR000103-1"/>
    </source>
</evidence>
<sequence>MNIAFVGLGQMGRPMALNLLRSHPGLVVHSRSGRSYEEFQGLGARVTDDPQVLANCDLVFLSLPDDAAVSEVLFGASGIVQWMRAGSTVVDTSTIGYTRTLDIQQQLAAAGVDFMDAPVSGMASRAAAGTLTAMCGGSEDVFARVRPVLSSMASHIEHMGAVGAGQLSKLVNQLLFDINCAALAEIMPMAIKLGLDAQKITTIVNGGTGRSHASEFFLPHILKGDFGNGYPLKDAYKDLVHGAQMSVQMGIPLPVLAAATATYQAALLQGHGSDDKGAMIKVYEQLLGVQFRSQQP</sequence>
<dbReference type="GO" id="GO:0016491">
    <property type="term" value="F:oxidoreductase activity"/>
    <property type="evidence" value="ECO:0007669"/>
    <property type="project" value="UniProtKB-KW"/>
</dbReference>
<dbReference type="Pfam" id="PF03446">
    <property type="entry name" value="NAD_binding_2"/>
    <property type="match status" value="1"/>
</dbReference>
<dbReference type="InterPro" id="IPR029154">
    <property type="entry name" value="HIBADH-like_NADP-bd"/>
</dbReference>
<dbReference type="InterPro" id="IPR013328">
    <property type="entry name" value="6PGD_dom2"/>
</dbReference>
<dbReference type="PANTHER" id="PTHR43060">
    <property type="entry name" value="3-HYDROXYISOBUTYRATE DEHYDROGENASE-LIKE 1, MITOCHONDRIAL-RELATED"/>
    <property type="match status" value="1"/>
</dbReference>
<comment type="caution">
    <text evidence="7">The sequence shown here is derived from an EMBL/GenBank/DDBJ whole genome shotgun (WGS) entry which is preliminary data.</text>
</comment>
<dbReference type="PROSITE" id="PS00895">
    <property type="entry name" value="3_HYDROXYISOBUT_DH"/>
    <property type="match status" value="1"/>
</dbReference>
<dbReference type="Gene3D" id="1.10.1040.10">
    <property type="entry name" value="N-(1-d-carboxylethyl)-l-norvaline Dehydrogenase, domain 2"/>
    <property type="match status" value="1"/>
</dbReference>
<evidence type="ECO:0000256" key="2">
    <source>
        <dbReference type="ARBA" id="ARBA00023002"/>
    </source>
</evidence>
<dbReference type="PIRSF" id="PIRSF000103">
    <property type="entry name" value="HIBADH"/>
    <property type="match status" value="1"/>
</dbReference>